<reference evidence="1" key="1">
    <citation type="journal article" date="2021" name="Microb. Physiol.">
        <title>Proteogenomic Insights into the Physiology of Marine, Sulfate-Reducing, Filamentous Desulfonema limicola and Desulfonema magnum.</title>
        <authorList>
            <person name="Schnaars V."/>
            <person name="Wohlbrand L."/>
            <person name="Scheve S."/>
            <person name="Hinrichs C."/>
            <person name="Reinhardt R."/>
            <person name="Rabus R."/>
        </authorList>
    </citation>
    <scope>NUCLEOTIDE SEQUENCE</scope>
    <source>
        <strain evidence="1">4be13</strain>
    </source>
</reference>
<dbReference type="AlphaFoldDB" id="A0A975BU09"/>
<gene>
    <name evidence="1" type="ORF">dnm_078790</name>
</gene>
<keyword evidence="2" id="KW-1185">Reference proteome</keyword>
<organism evidence="1 2">
    <name type="scientific">Desulfonema magnum</name>
    <dbReference type="NCBI Taxonomy" id="45655"/>
    <lineage>
        <taxon>Bacteria</taxon>
        <taxon>Pseudomonadati</taxon>
        <taxon>Thermodesulfobacteriota</taxon>
        <taxon>Desulfobacteria</taxon>
        <taxon>Desulfobacterales</taxon>
        <taxon>Desulfococcaceae</taxon>
        <taxon>Desulfonema</taxon>
    </lineage>
</organism>
<accession>A0A975BU09</accession>
<sequence length="70" mass="7952">MKVLAIRHKPQLAHFSLSYFNVTTSLRQVKSPIIKIPLFRIKETSEVGTLAQALMNEILCPDIRGTERDS</sequence>
<dbReference type="EMBL" id="CP061800">
    <property type="protein sequence ID" value="QTA91805.1"/>
    <property type="molecule type" value="Genomic_DNA"/>
</dbReference>
<proteinExistence type="predicted"/>
<dbReference type="KEGG" id="dmm:dnm_078790"/>
<evidence type="ECO:0000313" key="2">
    <source>
        <dbReference type="Proteomes" id="UP000663722"/>
    </source>
</evidence>
<dbReference type="Proteomes" id="UP000663722">
    <property type="component" value="Chromosome"/>
</dbReference>
<name>A0A975BU09_9BACT</name>
<evidence type="ECO:0000313" key="1">
    <source>
        <dbReference type="EMBL" id="QTA91805.1"/>
    </source>
</evidence>
<protein>
    <submittedName>
        <fullName evidence="1">Uncharacterized protein</fullName>
    </submittedName>
</protein>